<name>A0A5B9W1F8_9BACT</name>
<evidence type="ECO:0008006" key="10">
    <source>
        <dbReference type="Google" id="ProtNLM"/>
    </source>
</evidence>
<evidence type="ECO:0000256" key="5">
    <source>
        <dbReference type="ARBA" id="ARBA00023136"/>
    </source>
</evidence>
<keyword evidence="3 7" id="KW-0812">Transmembrane</keyword>
<feature type="region of interest" description="Disordered" evidence="6">
    <location>
        <begin position="106"/>
        <end position="146"/>
    </location>
</feature>
<feature type="transmembrane region" description="Helical" evidence="7">
    <location>
        <begin position="48"/>
        <end position="73"/>
    </location>
</feature>
<evidence type="ECO:0000256" key="6">
    <source>
        <dbReference type="SAM" id="MobiDB-lite"/>
    </source>
</evidence>
<protein>
    <recommendedName>
        <fullName evidence="10">Cytochrome C oxidase subunit IV</fullName>
    </recommendedName>
</protein>
<dbReference type="AlphaFoldDB" id="A0A5B9W1F8"/>
<keyword evidence="2" id="KW-1003">Cell membrane</keyword>
<evidence type="ECO:0000256" key="7">
    <source>
        <dbReference type="SAM" id="Phobius"/>
    </source>
</evidence>
<gene>
    <name evidence="8" type="ORF">OJF2_25980</name>
</gene>
<dbReference type="InterPro" id="IPR005171">
    <property type="entry name" value="Cyt_c_oxidase_su4_prok"/>
</dbReference>
<evidence type="ECO:0000256" key="1">
    <source>
        <dbReference type="ARBA" id="ARBA00004651"/>
    </source>
</evidence>
<dbReference type="Proteomes" id="UP000324233">
    <property type="component" value="Chromosome"/>
</dbReference>
<evidence type="ECO:0000256" key="3">
    <source>
        <dbReference type="ARBA" id="ARBA00022692"/>
    </source>
</evidence>
<comment type="subcellular location">
    <subcellularLocation>
        <location evidence="1">Cell membrane</location>
        <topology evidence="1">Multi-pass membrane protein</topology>
    </subcellularLocation>
</comment>
<sequence>MADPQSLTPEMAEELQVESHAPYMKVWAALAGLTLLEYFYAMLVKDHFALLLLGLLSMALVKAGLVGWFFMHLKFEKKWVYLMIIPACVLAVFLTLALGPDIGLRSSSEDPLDEEEAMSISAPRPGAGEAQPILLGANVPAETSRG</sequence>
<evidence type="ECO:0000256" key="4">
    <source>
        <dbReference type="ARBA" id="ARBA00022989"/>
    </source>
</evidence>
<evidence type="ECO:0000313" key="9">
    <source>
        <dbReference type="Proteomes" id="UP000324233"/>
    </source>
</evidence>
<dbReference type="GO" id="GO:0005886">
    <property type="term" value="C:plasma membrane"/>
    <property type="evidence" value="ECO:0007669"/>
    <property type="project" value="UniProtKB-SubCell"/>
</dbReference>
<evidence type="ECO:0000313" key="8">
    <source>
        <dbReference type="EMBL" id="QEH34064.1"/>
    </source>
</evidence>
<keyword evidence="5 7" id="KW-0472">Membrane</keyword>
<organism evidence="8 9">
    <name type="scientific">Aquisphaera giovannonii</name>
    <dbReference type="NCBI Taxonomy" id="406548"/>
    <lineage>
        <taxon>Bacteria</taxon>
        <taxon>Pseudomonadati</taxon>
        <taxon>Planctomycetota</taxon>
        <taxon>Planctomycetia</taxon>
        <taxon>Isosphaerales</taxon>
        <taxon>Isosphaeraceae</taxon>
        <taxon>Aquisphaera</taxon>
    </lineage>
</organism>
<accession>A0A5B9W1F8</accession>
<dbReference type="OrthoDB" id="288216at2"/>
<dbReference type="EMBL" id="CP042997">
    <property type="protein sequence ID" value="QEH34064.1"/>
    <property type="molecule type" value="Genomic_DNA"/>
</dbReference>
<dbReference type="RefSeq" id="WP_148594040.1">
    <property type="nucleotide sequence ID" value="NZ_CP042997.1"/>
</dbReference>
<evidence type="ECO:0000256" key="2">
    <source>
        <dbReference type="ARBA" id="ARBA00022475"/>
    </source>
</evidence>
<dbReference type="KEGG" id="agv:OJF2_25980"/>
<dbReference type="Pfam" id="PF03626">
    <property type="entry name" value="COX4_pro"/>
    <property type="match status" value="1"/>
</dbReference>
<keyword evidence="4 7" id="KW-1133">Transmembrane helix</keyword>
<proteinExistence type="predicted"/>
<feature type="transmembrane region" description="Helical" evidence="7">
    <location>
        <begin position="79"/>
        <end position="98"/>
    </location>
</feature>
<reference evidence="8 9" key="1">
    <citation type="submission" date="2019-08" db="EMBL/GenBank/DDBJ databases">
        <title>Deep-cultivation of Planctomycetes and their phenomic and genomic characterization uncovers novel biology.</title>
        <authorList>
            <person name="Wiegand S."/>
            <person name="Jogler M."/>
            <person name="Boedeker C."/>
            <person name="Pinto D."/>
            <person name="Vollmers J."/>
            <person name="Rivas-Marin E."/>
            <person name="Kohn T."/>
            <person name="Peeters S.H."/>
            <person name="Heuer A."/>
            <person name="Rast P."/>
            <person name="Oberbeckmann S."/>
            <person name="Bunk B."/>
            <person name="Jeske O."/>
            <person name="Meyerdierks A."/>
            <person name="Storesund J.E."/>
            <person name="Kallscheuer N."/>
            <person name="Luecker S."/>
            <person name="Lage O.M."/>
            <person name="Pohl T."/>
            <person name="Merkel B.J."/>
            <person name="Hornburger P."/>
            <person name="Mueller R.-W."/>
            <person name="Bruemmer F."/>
            <person name="Labrenz M."/>
            <person name="Spormann A.M."/>
            <person name="Op den Camp H."/>
            <person name="Overmann J."/>
            <person name="Amann R."/>
            <person name="Jetten M.S.M."/>
            <person name="Mascher T."/>
            <person name="Medema M.H."/>
            <person name="Devos D.P."/>
            <person name="Kaster A.-K."/>
            <person name="Ovreas L."/>
            <person name="Rohde M."/>
            <person name="Galperin M.Y."/>
            <person name="Jogler C."/>
        </authorList>
    </citation>
    <scope>NUCLEOTIDE SEQUENCE [LARGE SCALE GENOMIC DNA]</scope>
    <source>
        <strain evidence="8 9">OJF2</strain>
    </source>
</reference>
<keyword evidence="9" id="KW-1185">Reference proteome</keyword>